<dbReference type="GO" id="GO:0009251">
    <property type="term" value="P:glucan catabolic process"/>
    <property type="evidence" value="ECO:0007669"/>
    <property type="project" value="TreeGrafter"/>
</dbReference>
<dbReference type="PRINTS" id="PR00133">
    <property type="entry name" value="GLHYDRLASE3"/>
</dbReference>
<dbReference type="Pfam" id="PF00933">
    <property type="entry name" value="Glyco_hydro_3"/>
    <property type="match status" value="1"/>
</dbReference>
<evidence type="ECO:0000256" key="6">
    <source>
        <dbReference type="ARBA" id="ARBA00023180"/>
    </source>
</evidence>
<keyword evidence="8" id="KW-0326">Glycosidase</keyword>
<dbReference type="PANTHER" id="PTHR42715">
    <property type="entry name" value="BETA-GLUCOSIDASE"/>
    <property type="match status" value="1"/>
</dbReference>
<dbReference type="InterPro" id="IPR036962">
    <property type="entry name" value="Glyco_hydro_3_N_sf"/>
</dbReference>
<dbReference type="VEuPathDB" id="FungiDB:G647_00756"/>
<evidence type="ECO:0000256" key="8">
    <source>
        <dbReference type="ARBA" id="ARBA00023295"/>
    </source>
</evidence>
<dbReference type="VEuPathDB" id="FungiDB:CLCR_10329"/>
<evidence type="ECO:0000256" key="2">
    <source>
        <dbReference type="ARBA" id="ARBA00004987"/>
    </source>
</evidence>
<comment type="similarity">
    <text evidence="3">Belongs to the glycosyl hydrolase 3 family.</text>
</comment>
<organism evidence="11 12">
    <name type="scientific">Cladophialophora carrionii</name>
    <dbReference type="NCBI Taxonomy" id="86049"/>
    <lineage>
        <taxon>Eukaryota</taxon>
        <taxon>Fungi</taxon>
        <taxon>Dikarya</taxon>
        <taxon>Ascomycota</taxon>
        <taxon>Pezizomycotina</taxon>
        <taxon>Eurotiomycetes</taxon>
        <taxon>Chaetothyriomycetidae</taxon>
        <taxon>Chaetothyriales</taxon>
        <taxon>Herpotrichiellaceae</taxon>
        <taxon>Cladophialophora</taxon>
    </lineage>
</organism>
<dbReference type="OrthoDB" id="416222at2759"/>
<comment type="caution">
    <text evidence="11">The sequence shown here is derived from an EMBL/GenBank/DDBJ whole genome shotgun (WGS) entry which is preliminary data.</text>
</comment>
<evidence type="ECO:0000313" key="11">
    <source>
        <dbReference type="EMBL" id="OCT53830.1"/>
    </source>
</evidence>
<dbReference type="AlphaFoldDB" id="A0A1C1CZN3"/>
<dbReference type="EMBL" id="LGRB01000008">
    <property type="protein sequence ID" value="OCT53830.1"/>
    <property type="molecule type" value="Genomic_DNA"/>
</dbReference>
<dbReference type="STRING" id="86049.A0A1C1CZN3"/>
<comment type="pathway">
    <text evidence="2">Glycan metabolism; cellulose degradation.</text>
</comment>
<evidence type="ECO:0000256" key="5">
    <source>
        <dbReference type="ARBA" id="ARBA00022801"/>
    </source>
</evidence>
<evidence type="ECO:0000259" key="10">
    <source>
        <dbReference type="Pfam" id="PF00933"/>
    </source>
</evidence>
<evidence type="ECO:0000256" key="1">
    <source>
        <dbReference type="ARBA" id="ARBA00000448"/>
    </source>
</evidence>
<keyword evidence="7" id="KW-0119">Carbohydrate metabolism</keyword>
<reference evidence="12" key="1">
    <citation type="submission" date="2015-07" db="EMBL/GenBank/DDBJ databases">
        <authorList>
            <person name="Teixeira M.M."/>
            <person name="Souza R.C."/>
            <person name="Almeida L.G."/>
            <person name="Vicente V.A."/>
            <person name="de Hoog S."/>
            <person name="Bocca A.L."/>
            <person name="de Almeida S.R."/>
            <person name="Vasconcelos A.T."/>
            <person name="Felipe M.S."/>
        </authorList>
    </citation>
    <scope>NUCLEOTIDE SEQUENCE [LARGE SCALE GENOMIC DNA]</scope>
    <source>
        <strain evidence="12">KSF</strain>
    </source>
</reference>
<proteinExistence type="inferred from homology"/>
<dbReference type="SUPFAM" id="SSF51445">
    <property type="entry name" value="(Trans)glycosidases"/>
    <property type="match status" value="1"/>
</dbReference>
<dbReference type="PANTHER" id="PTHR42715:SF29">
    <property type="entry name" value="BETA-GLUCOSIDASE A-RELATED"/>
    <property type="match status" value="1"/>
</dbReference>
<keyword evidence="9" id="KW-0624">Polysaccharide degradation</keyword>
<dbReference type="Gene3D" id="3.20.20.300">
    <property type="entry name" value="Glycoside hydrolase, family 3, N-terminal domain"/>
    <property type="match status" value="1"/>
</dbReference>
<name>A0A1C1CZN3_9EURO</name>
<feature type="domain" description="Glycoside hydrolase family 3 N-terminal" evidence="10">
    <location>
        <begin position="149"/>
        <end position="306"/>
    </location>
</feature>
<keyword evidence="5" id="KW-0378">Hydrolase</keyword>
<evidence type="ECO:0000256" key="9">
    <source>
        <dbReference type="ARBA" id="ARBA00023326"/>
    </source>
</evidence>
<sequence length="324" mass="34751">MWLPEAAVAALAVLPYLPRTHASTSRPYKSLSKDAKMLGLAPALLLGVNATVQVSEYSQAVLKPVESIDAIYKRQAAQPFNNDYTGPYYESPPKYPSPWGSGAGDWATAYEKARSFVSGLTLMEKVNLTTGTGWESDKCVGNTGAIPRIGFPSLCMQDGPLGIRFADYVTAFPAGINVAATWSRELARARGEAMGAENRDKGVDTLLGPVCGPLGRHPEGGRNWEGFSPDPYLTGALIAPTIQGIQSQGVMACTKHFIANEQEHFRQVGESIGYGYNITATLSSNIDDKTMHELYLWPFADAVRAGTASGQCSLDIGLRILTAA</sequence>
<comment type="catalytic activity">
    <reaction evidence="1">
        <text>Hydrolysis of terminal, non-reducing beta-D-glucosyl residues with release of beta-D-glucose.</text>
        <dbReference type="EC" id="3.2.1.21"/>
    </reaction>
</comment>
<evidence type="ECO:0000256" key="7">
    <source>
        <dbReference type="ARBA" id="ARBA00023277"/>
    </source>
</evidence>
<evidence type="ECO:0000256" key="4">
    <source>
        <dbReference type="ARBA" id="ARBA00012744"/>
    </source>
</evidence>
<dbReference type="InterPro" id="IPR050288">
    <property type="entry name" value="Cellulose_deg_GH3"/>
</dbReference>
<dbReference type="EC" id="3.2.1.21" evidence="4"/>
<evidence type="ECO:0000256" key="3">
    <source>
        <dbReference type="ARBA" id="ARBA00005336"/>
    </source>
</evidence>
<dbReference type="InterPro" id="IPR017853">
    <property type="entry name" value="GH"/>
</dbReference>
<dbReference type="FunFam" id="3.20.20.300:FF:000002">
    <property type="entry name" value="Probable beta-glucosidase"/>
    <property type="match status" value="1"/>
</dbReference>
<protein>
    <recommendedName>
        <fullName evidence="4">beta-glucosidase</fullName>
        <ecNumber evidence="4">3.2.1.21</ecNumber>
    </recommendedName>
</protein>
<dbReference type="Proteomes" id="UP000094526">
    <property type="component" value="Unassembled WGS sequence"/>
</dbReference>
<evidence type="ECO:0000313" key="12">
    <source>
        <dbReference type="Proteomes" id="UP000094526"/>
    </source>
</evidence>
<accession>A0A1C1CZN3</accession>
<keyword evidence="12" id="KW-1185">Reference proteome</keyword>
<gene>
    <name evidence="11" type="ORF">CLCR_10329</name>
</gene>
<dbReference type="InterPro" id="IPR001764">
    <property type="entry name" value="Glyco_hydro_3_N"/>
</dbReference>
<dbReference type="GO" id="GO:0008422">
    <property type="term" value="F:beta-glucosidase activity"/>
    <property type="evidence" value="ECO:0007669"/>
    <property type="project" value="UniProtKB-EC"/>
</dbReference>
<keyword evidence="6" id="KW-0325">Glycoprotein</keyword>